<evidence type="ECO:0000256" key="1">
    <source>
        <dbReference type="ARBA" id="ARBA00001917"/>
    </source>
</evidence>
<dbReference type="Pfam" id="PF20150">
    <property type="entry name" value="2EXR"/>
    <property type="match status" value="1"/>
</dbReference>
<evidence type="ECO:0000256" key="4">
    <source>
        <dbReference type="ARBA" id="ARBA00022664"/>
    </source>
</evidence>
<dbReference type="GO" id="GO:0017150">
    <property type="term" value="F:tRNA dihydrouridine synthase activity"/>
    <property type="evidence" value="ECO:0007669"/>
    <property type="project" value="InterPro"/>
</dbReference>
<evidence type="ECO:0000259" key="11">
    <source>
        <dbReference type="Pfam" id="PF20150"/>
    </source>
</evidence>
<dbReference type="PANTHER" id="PTHR11082:SF31">
    <property type="entry name" value="TRNA-DIHYDROURIDINE(20A_20B) SYNTHASE [NAD(P)+]-LIKE"/>
    <property type="match status" value="1"/>
</dbReference>
<dbReference type="Gene3D" id="3.20.20.70">
    <property type="entry name" value="Aldolase class I"/>
    <property type="match status" value="1"/>
</dbReference>
<keyword evidence="13" id="KW-1185">Reference proteome</keyword>
<keyword evidence="4" id="KW-0507">mRNA processing</keyword>
<comment type="function">
    <text evidence="7">Catalyzes the synthesis of dihydrouridine, a modified base found in the D-loop of most tRNAs. Specifically modifies U47 in cytoplasmic tRNAs. Catalyzes the synthesis of dihydrouridine in some mRNAs, thereby affecting their translation.</text>
</comment>
<name>A0A4S8RGL5_9HELO</name>
<dbReference type="Proteomes" id="UP000308671">
    <property type="component" value="Unassembled WGS sequence"/>
</dbReference>
<dbReference type="OrthoDB" id="9977870at2759"/>
<organism evidence="12 13">
    <name type="scientific">Botrytis galanthina</name>
    <dbReference type="NCBI Taxonomy" id="278940"/>
    <lineage>
        <taxon>Eukaryota</taxon>
        <taxon>Fungi</taxon>
        <taxon>Dikarya</taxon>
        <taxon>Ascomycota</taxon>
        <taxon>Pezizomycotina</taxon>
        <taxon>Leotiomycetes</taxon>
        <taxon>Helotiales</taxon>
        <taxon>Sclerotiniaceae</taxon>
        <taxon>Botrytis</taxon>
    </lineage>
</organism>
<dbReference type="AlphaFoldDB" id="A0A4S8RGL5"/>
<comment type="catalytic activity">
    <reaction evidence="8">
        <text>a 5,6-dihydrouridine in mRNA + NAD(+) = a uridine in mRNA + NADH + H(+)</text>
        <dbReference type="Rhea" id="RHEA:69851"/>
        <dbReference type="Rhea" id="RHEA-COMP:14658"/>
        <dbReference type="Rhea" id="RHEA-COMP:17789"/>
        <dbReference type="ChEBI" id="CHEBI:15378"/>
        <dbReference type="ChEBI" id="CHEBI:57540"/>
        <dbReference type="ChEBI" id="CHEBI:57945"/>
        <dbReference type="ChEBI" id="CHEBI:65315"/>
        <dbReference type="ChEBI" id="CHEBI:74443"/>
    </reaction>
    <physiologicalReaction direction="right-to-left" evidence="8">
        <dbReference type="Rhea" id="RHEA:69853"/>
    </physiologicalReaction>
</comment>
<reference evidence="12 13" key="1">
    <citation type="submission" date="2017-12" db="EMBL/GenBank/DDBJ databases">
        <title>Comparative genomics of Botrytis spp.</title>
        <authorList>
            <person name="Valero-Jimenez C.A."/>
            <person name="Tapia P."/>
            <person name="Veloso J."/>
            <person name="Silva-Moreno E."/>
            <person name="Staats M."/>
            <person name="Valdes J.H."/>
            <person name="Van Kan J.A.L."/>
        </authorList>
    </citation>
    <scope>NUCLEOTIDE SEQUENCE [LARGE SCALE GENOMIC DNA]</scope>
    <source>
        <strain evidence="12 13">MUCL435</strain>
    </source>
</reference>
<evidence type="ECO:0000256" key="8">
    <source>
        <dbReference type="ARBA" id="ARBA00048342"/>
    </source>
</evidence>
<keyword evidence="3" id="KW-0288">FMN</keyword>
<feature type="domain" description="DUS-like FMN-binding" evidence="10">
    <location>
        <begin position="516"/>
        <end position="737"/>
    </location>
</feature>
<protein>
    <submittedName>
        <fullName evidence="12">Uncharacterized protein</fullName>
    </submittedName>
</protein>
<dbReference type="InterPro" id="IPR018517">
    <property type="entry name" value="tRNA_hU_synthase_CS"/>
</dbReference>
<dbReference type="PANTHER" id="PTHR11082">
    <property type="entry name" value="TRNA-DIHYDROURIDINE SYNTHASE"/>
    <property type="match status" value="1"/>
</dbReference>
<keyword evidence="5" id="KW-0819">tRNA processing</keyword>
<dbReference type="GO" id="GO:0006397">
    <property type="term" value="P:mRNA processing"/>
    <property type="evidence" value="ECO:0007669"/>
    <property type="project" value="UniProtKB-KW"/>
</dbReference>
<comment type="cofactor">
    <cofactor evidence="1">
        <name>FMN</name>
        <dbReference type="ChEBI" id="CHEBI:58210"/>
    </cofactor>
</comment>
<evidence type="ECO:0000256" key="9">
    <source>
        <dbReference type="ARBA" id="ARBA00049447"/>
    </source>
</evidence>
<comment type="caution">
    <text evidence="12">The sequence shown here is derived from an EMBL/GenBank/DDBJ whole genome shotgun (WGS) entry which is preliminary data.</text>
</comment>
<feature type="domain" description="2EXR" evidence="11">
    <location>
        <begin position="20"/>
        <end position="125"/>
    </location>
</feature>
<evidence type="ECO:0000256" key="7">
    <source>
        <dbReference type="ARBA" id="ARBA00045934"/>
    </source>
</evidence>
<evidence type="ECO:0000256" key="5">
    <source>
        <dbReference type="ARBA" id="ARBA00022694"/>
    </source>
</evidence>
<evidence type="ECO:0000259" key="10">
    <source>
        <dbReference type="Pfam" id="PF01207"/>
    </source>
</evidence>
<dbReference type="SUPFAM" id="SSF51395">
    <property type="entry name" value="FMN-linked oxidoreductases"/>
    <property type="match status" value="1"/>
</dbReference>
<evidence type="ECO:0000313" key="12">
    <source>
        <dbReference type="EMBL" id="THV55815.1"/>
    </source>
</evidence>
<evidence type="ECO:0000313" key="13">
    <source>
        <dbReference type="Proteomes" id="UP000308671"/>
    </source>
</evidence>
<dbReference type="GO" id="GO:0050660">
    <property type="term" value="F:flavin adenine dinucleotide binding"/>
    <property type="evidence" value="ECO:0007669"/>
    <property type="project" value="InterPro"/>
</dbReference>
<dbReference type="InterPro" id="IPR035587">
    <property type="entry name" value="DUS-like_FMN-bd"/>
</dbReference>
<dbReference type="InterPro" id="IPR045518">
    <property type="entry name" value="2EXR"/>
</dbReference>
<comment type="catalytic activity">
    <reaction evidence="9">
        <text>a 5,6-dihydrouridine in mRNA + NADP(+) = a uridine in mRNA + NADPH + H(+)</text>
        <dbReference type="Rhea" id="RHEA:69855"/>
        <dbReference type="Rhea" id="RHEA-COMP:14658"/>
        <dbReference type="Rhea" id="RHEA-COMP:17789"/>
        <dbReference type="ChEBI" id="CHEBI:15378"/>
        <dbReference type="ChEBI" id="CHEBI:57783"/>
        <dbReference type="ChEBI" id="CHEBI:58349"/>
        <dbReference type="ChEBI" id="CHEBI:65315"/>
        <dbReference type="ChEBI" id="CHEBI:74443"/>
    </reaction>
    <physiologicalReaction direction="right-to-left" evidence="9">
        <dbReference type="Rhea" id="RHEA:69857"/>
    </physiologicalReaction>
</comment>
<evidence type="ECO:0000256" key="3">
    <source>
        <dbReference type="ARBA" id="ARBA00022643"/>
    </source>
</evidence>
<gene>
    <name evidence="12" type="ORF">BGAL_0003g00570</name>
</gene>
<dbReference type="EMBL" id="PQXL01000003">
    <property type="protein sequence ID" value="THV55815.1"/>
    <property type="molecule type" value="Genomic_DNA"/>
</dbReference>
<sequence>MAKSKNSVRQPRNSTPLAAFTLFPKLAPELRSMIWELAIFNDPRNIIVGKYRPSWKQALWIEDFGYKCISTVPAVLRTCTEARTKGLKYYKLLEWAPKFMKGIVPWTKVPEYPARTYINWKVDRIVIDHAADFWIRSTRISDYGAGKGLSFMKLHDVDRSAAYDLAQKLIENGVRFLAVDTRNDSDYINSFFASRQKKFNSGFRGTGGVSARQILPWSVFTQPKVRDSSMEPTLAYKFLVHCFKVHGEGRGVILPRDEEIPQTAGQEMPKLVTPIGFGGRDMCGWCFENFGETVANRAIRQNMKTHLNMAATSYTCNSTTKGTLITTKRGAILELPKSSRWIFYIPYLGVFIWTPTKHYESWLDRQMEQIQLLHLKSPNCEISRDNAWSNPLTLFSIAQQEQRPLYTCAPMVRYSKLAFRETVAQYGVDLSWTPMVKVKIDEYQSAATEKSLFKFTIPYGTFVKISSRCASTHPAYPPAARLHPAQFGYPTPDAHSQTLSHSQPLSHCLPHTNFALLDFTTSPTSGPTIAQFGVCSPLEISRATTLLAPYVNGVDINCGCPQSWACACSIGAALMHKRELVAEMVKEAKSALKRDGFEGKKTVSVKIRIHRDLRETIDFIKTVQDAGVDFLTIHGRMRSTPSSHPVNLEAIKLLTTHTTVPTLSNGDIFTLADAFHHTSHTGVDGVMSARGLLENPALFAGYTSTPWECVDVFMNQVLKQPIPFKLVVHHLSEMCGTDRSQNGGNNGLLGKEERMRLMECRDMVDVIDLMDEVRGLRRL</sequence>
<accession>A0A4S8RGL5</accession>
<dbReference type="InterPro" id="IPR013785">
    <property type="entry name" value="Aldolase_TIM"/>
</dbReference>
<dbReference type="CDD" id="cd02801">
    <property type="entry name" value="DUS_like_FMN"/>
    <property type="match status" value="1"/>
</dbReference>
<evidence type="ECO:0000256" key="2">
    <source>
        <dbReference type="ARBA" id="ARBA00022630"/>
    </source>
</evidence>
<keyword evidence="2" id="KW-0285">Flavoprotein</keyword>
<dbReference type="PROSITE" id="PS01136">
    <property type="entry name" value="UPF0034"/>
    <property type="match status" value="1"/>
</dbReference>
<dbReference type="Pfam" id="PF01207">
    <property type="entry name" value="Dus"/>
    <property type="match status" value="1"/>
</dbReference>
<proteinExistence type="predicted"/>
<keyword evidence="6" id="KW-0560">Oxidoreductase</keyword>
<evidence type="ECO:0000256" key="6">
    <source>
        <dbReference type="ARBA" id="ARBA00023002"/>
    </source>
</evidence>